<dbReference type="NCBIfam" id="TIGR02216">
    <property type="entry name" value="phage_TIGR02216"/>
    <property type="match status" value="1"/>
</dbReference>
<dbReference type="Pfam" id="PF09550">
    <property type="entry name" value="Phage_TAC_6"/>
    <property type="match status" value="1"/>
</dbReference>
<reference evidence="1 2" key="1">
    <citation type="submission" date="2018-06" db="EMBL/GenBank/DDBJ databases">
        <authorList>
            <consortium name="Pathogen Informatics"/>
            <person name="Doyle S."/>
        </authorList>
    </citation>
    <scope>NUCLEOTIDE SEQUENCE [LARGE SCALE GENOMIC DNA]</scope>
    <source>
        <strain evidence="1 2">NCTC12722</strain>
    </source>
</reference>
<dbReference type="AlphaFoldDB" id="A0A380W942"/>
<dbReference type="OrthoDB" id="7582980at2"/>
<dbReference type="InterPro" id="IPR011739">
    <property type="entry name" value="GTA_rcc01693"/>
</dbReference>
<protein>
    <submittedName>
        <fullName evidence="1">Conserved hypothetical phage protein (DUF2376)</fullName>
    </submittedName>
</protein>
<name>A0A380W942_AFIFE</name>
<evidence type="ECO:0000313" key="1">
    <source>
        <dbReference type="EMBL" id="SUU85461.1"/>
    </source>
</evidence>
<sequence>MKPFPWADAVGFGLGVLRLAPAQFWAMTPRELAFAIRAVRGAVTEPIDRAALDELMTQFPDRAEPRP</sequence>
<evidence type="ECO:0000313" key="2">
    <source>
        <dbReference type="Proteomes" id="UP000254343"/>
    </source>
</evidence>
<dbReference type="InterPro" id="IPR019056">
    <property type="entry name" value="Phage_TAC_6"/>
</dbReference>
<dbReference type="EMBL" id="UIGB01000001">
    <property type="protein sequence ID" value="SUU85461.1"/>
    <property type="molecule type" value="Genomic_DNA"/>
</dbReference>
<accession>A0A380W942</accession>
<dbReference type="RefSeq" id="WP_002716287.1">
    <property type="nucleotide sequence ID" value="NZ_UFSI01000001.1"/>
</dbReference>
<proteinExistence type="predicted"/>
<gene>
    <name evidence="1" type="ORF">NCTC12722_02673</name>
</gene>
<dbReference type="Proteomes" id="UP000254343">
    <property type="component" value="Unassembled WGS sequence"/>
</dbReference>
<organism evidence="1 2">
    <name type="scientific">Afipia felis</name>
    <name type="common">Cat scratch disease bacillus</name>
    <dbReference type="NCBI Taxonomy" id="1035"/>
    <lineage>
        <taxon>Bacteria</taxon>
        <taxon>Pseudomonadati</taxon>
        <taxon>Pseudomonadota</taxon>
        <taxon>Alphaproteobacteria</taxon>
        <taxon>Hyphomicrobiales</taxon>
        <taxon>Nitrobacteraceae</taxon>
        <taxon>Afipia</taxon>
    </lineage>
</organism>